<organism evidence="1 2">
    <name type="scientific">Hydrogenovibrio crunogenus</name>
    <dbReference type="NCBI Taxonomy" id="39765"/>
    <lineage>
        <taxon>Bacteria</taxon>
        <taxon>Pseudomonadati</taxon>
        <taxon>Pseudomonadota</taxon>
        <taxon>Gammaproteobacteria</taxon>
        <taxon>Thiotrichales</taxon>
        <taxon>Piscirickettsiaceae</taxon>
        <taxon>Hydrogenovibrio</taxon>
    </lineage>
</organism>
<gene>
    <name evidence="1" type="ORF">GHNINEIG_01762</name>
</gene>
<accession>A0A4P7P0M6</accession>
<dbReference type="RefSeq" id="WP_135796298.1">
    <property type="nucleotide sequence ID" value="NZ_CP032096.1"/>
</dbReference>
<dbReference type="OrthoDB" id="5598524at2"/>
<reference evidence="1 2" key="1">
    <citation type="submission" date="2018-08" db="EMBL/GenBank/DDBJ databases">
        <title>Horizontal acquisition of hydrogen conversion ability and other habitat adaptations in Hydrogenovibrio crunogenus strains.</title>
        <authorList>
            <person name="Gonnella G."/>
            <person name="Adam N."/>
            <person name="Perner M."/>
        </authorList>
    </citation>
    <scope>NUCLEOTIDE SEQUENCE [LARGE SCALE GENOMIC DNA]</scope>
    <source>
        <strain evidence="1 2">SP-41</strain>
    </source>
</reference>
<name>A0A4P7P0M6_9GAMM</name>
<sequence length="249" mass="28493">MKILFSGSNAFCKWFGNDIERYPSFNASQVGRRSLTSGDERMCWQCQYYELGKYFGSGDRGHCVIAVEANTRMTVFIPVFSADKADFEVHFIQSLAEGVEHLLATDPKRRFDKMAFLAQLEQLDQRLEGFEWVRNTDMSVNGHVADAEQWLSQEYREAGSLIKTDLAGLQLHLNTLPKRIKISDQPKRHKKVIPDLDFIDYWARQFSEPFSEGISNTLNDIPVPEAGSPADASNVIFMKTFKQRKSLDH</sequence>
<proteinExistence type="predicted"/>
<dbReference type="Proteomes" id="UP000296201">
    <property type="component" value="Chromosome"/>
</dbReference>
<dbReference type="EMBL" id="CP032096">
    <property type="protein sequence ID" value="QBZ83701.1"/>
    <property type="molecule type" value="Genomic_DNA"/>
</dbReference>
<evidence type="ECO:0000313" key="2">
    <source>
        <dbReference type="Proteomes" id="UP000296201"/>
    </source>
</evidence>
<evidence type="ECO:0000313" key="1">
    <source>
        <dbReference type="EMBL" id="QBZ83701.1"/>
    </source>
</evidence>
<dbReference type="AlphaFoldDB" id="A0A4P7P0M6"/>
<protein>
    <submittedName>
        <fullName evidence="1">Amino acid adenylation</fullName>
    </submittedName>
</protein>
<keyword evidence="2" id="KW-1185">Reference proteome</keyword>